<organism evidence="2 3">
    <name type="scientific">Corticibacter populi</name>
    <dbReference type="NCBI Taxonomy" id="1550736"/>
    <lineage>
        <taxon>Bacteria</taxon>
        <taxon>Pseudomonadati</taxon>
        <taxon>Pseudomonadota</taxon>
        <taxon>Betaproteobacteria</taxon>
        <taxon>Burkholderiales</taxon>
        <taxon>Comamonadaceae</taxon>
        <taxon>Corticibacter</taxon>
    </lineage>
</organism>
<name>A0A3M6QWS1_9BURK</name>
<feature type="transmembrane region" description="Helical" evidence="1">
    <location>
        <begin position="80"/>
        <end position="102"/>
    </location>
</feature>
<evidence type="ECO:0000313" key="2">
    <source>
        <dbReference type="EMBL" id="RMX06942.1"/>
    </source>
</evidence>
<dbReference type="AlphaFoldDB" id="A0A3M6QWS1"/>
<evidence type="ECO:0000256" key="1">
    <source>
        <dbReference type="SAM" id="Phobius"/>
    </source>
</evidence>
<sequence length="145" mass="15522">MALAVSCLVLAALGAILPGLPSTEFILLAAWAAARSSPRFHAWMLEHPLFGSTLRCWQDGRCVSRRAKWLASFSMTTCSILLIVSVPHPWLVAVAIACMLAVQVWLWKQPETVAAVAHAATVSTSGVDCTDQTTLASRAQAPPEP</sequence>
<dbReference type="Proteomes" id="UP000278006">
    <property type="component" value="Unassembled WGS sequence"/>
</dbReference>
<dbReference type="GO" id="GO:0005886">
    <property type="term" value="C:plasma membrane"/>
    <property type="evidence" value="ECO:0007669"/>
    <property type="project" value="TreeGrafter"/>
</dbReference>
<dbReference type="Pfam" id="PF04304">
    <property type="entry name" value="DUF454"/>
    <property type="match status" value="1"/>
</dbReference>
<comment type="caution">
    <text evidence="2">The sequence shown here is derived from an EMBL/GenBank/DDBJ whole genome shotgun (WGS) entry which is preliminary data.</text>
</comment>
<reference evidence="2 3" key="1">
    <citation type="submission" date="2018-10" db="EMBL/GenBank/DDBJ databases">
        <title>Draft genome of Cortibacter populi DSM10536.</title>
        <authorList>
            <person name="Bernier A.-M."/>
            <person name="Bernard K."/>
        </authorList>
    </citation>
    <scope>NUCLEOTIDE SEQUENCE [LARGE SCALE GENOMIC DNA]</scope>
    <source>
        <strain evidence="2 3">DSM 105136</strain>
    </source>
</reference>
<gene>
    <name evidence="2" type="ORF">D8I35_10260</name>
</gene>
<accession>A0A3M6QWS1</accession>
<dbReference type="OrthoDB" id="9816293at2"/>
<dbReference type="EMBL" id="RDQO01000002">
    <property type="protein sequence ID" value="RMX06942.1"/>
    <property type="molecule type" value="Genomic_DNA"/>
</dbReference>
<keyword evidence="1" id="KW-0812">Transmembrane</keyword>
<keyword evidence="3" id="KW-1185">Reference proteome</keyword>
<dbReference type="PANTHER" id="PTHR35813:SF1">
    <property type="entry name" value="INNER MEMBRANE PROTEIN YBAN"/>
    <property type="match status" value="1"/>
</dbReference>
<keyword evidence="1" id="KW-1133">Transmembrane helix</keyword>
<evidence type="ECO:0000313" key="3">
    <source>
        <dbReference type="Proteomes" id="UP000278006"/>
    </source>
</evidence>
<dbReference type="PANTHER" id="PTHR35813">
    <property type="entry name" value="INNER MEMBRANE PROTEIN YBAN"/>
    <property type="match status" value="1"/>
</dbReference>
<dbReference type="InterPro" id="IPR007401">
    <property type="entry name" value="DUF454"/>
</dbReference>
<protein>
    <submittedName>
        <fullName evidence="2">DUF454 domain-containing protein</fullName>
    </submittedName>
</protein>
<proteinExistence type="predicted"/>
<keyword evidence="1" id="KW-0472">Membrane</keyword>